<sequence length="308" mass="33621">MQLTFLGTGAGRPSKTRNVTSVALALAEPHNGFMLFDVGEATQHRLLGSKLKLNKLDRIFITHMHGDHLYGLPGLLSSRTYFEGASKLGLYGPKGLRSYIEGVFEHSGAHLNYELEINEIEAGVIYEDHRVRIVAAELEHRVPCFGYRIVEQPQPGPLDLAKLIALGVPLGPMYGKLKRGEDVTLPDGQTIRSLDVVGPSATGRVITILGDTCPCDNAVLLGQDADLLVHEATFATGMEEKAATYGHSTFLQAAQIAAKANAKRLVVTHFSSRYHEDDIAKLIEEVQTTFASIEAAYDDKVLEISKSR</sequence>
<dbReference type="NCBIfam" id="NF000801">
    <property type="entry name" value="PRK00055.1-3"/>
    <property type="match status" value="1"/>
</dbReference>
<dbReference type="RefSeq" id="WP_378112174.1">
    <property type="nucleotide sequence ID" value="NZ_JBHSNC010000038.1"/>
</dbReference>
<dbReference type="InterPro" id="IPR013471">
    <property type="entry name" value="RNase_Z/BN"/>
</dbReference>
<dbReference type="Proteomes" id="UP001596108">
    <property type="component" value="Unassembled WGS sequence"/>
</dbReference>
<evidence type="ECO:0000256" key="6">
    <source>
        <dbReference type="ARBA" id="ARBA00022801"/>
    </source>
</evidence>
<organism evidence="9 10">
    <name type="scientific">Cohnella yongneupensis</name>
    <dbReference type="NCBI Taxonomy" id="425006"/>
    <lineage>
        <taxon>Bacteria</taxon>
        <taxon>Bacillati</taxon>
        <taxon>Bacillota</taxon>
        <taxon>Bacilli</taxon>
        <taxon>Bacillales</taxon>
        <taxon>Paenibacillaceae</taxon>
        <taxon>Cohnella</taxon>
    </lineage>
</organism>
<keyword evidence="2 8" id="KW-0819">tRNA processing</keyword>
<evidence type="ECO:0000256" key="2">
    <source>
        <dbReference type="ARBA" id="ARBA00022694"/>
    </source>
</evidence>
<comment type="cofactor">
    <cofactor evidence="8">
        <name>Zn(2+)</name>
        <dbReference type="ChEBI" id="CHEBI:29105"/>
    </cofactor>
    <text evidence="8">Binds 2 Zn(2+) ions.</text>
</comment>
<accession>A0ABW0QZ08</accession>
<keyword evidence="5 8" id="KW-0255">Endonuclease</keyword>
<reference evidence="10" key="1">
    <citation type="journal article" date="2019" name="Int. J. Syst. Evol. Microbiol.">
        <title>The Global Catalogue of Microorganisms (GCM) 10K type strain sequencing project: providing services to taxonomists for standard genome sequencing and annotation.</title>
        <authorList>
            <consortium name="The Broad Institute Genomics Platform"/>
            <consortium name="The Broad Institute Genome Sequencing Center for Infectious Disease"/>
            <person name="Wu L."/>
            <person name="Ma J."/>
        </authorList>
    </citation>
    <scope>NUCLEOTIDE SEQUENCE [LARGE SCALE GENOMIC DNA]</scope>
    <source>
        <strain evidence="10">CGMCC 1.18578</strain>
    </source>
</reference>
<name>A0ABW0QZ08_9BACL</name>
<feature type="binding site" evidence="8">
    <location>
        <position position="211"/>
    </location>
    <ligand>
        <name>Zn(2+)</name>
        <dbReference type="ChEBI" id="CHEBI:29105"/>
        <label>1</label>
        <note>catalytic</note>
    </ligand>
</feature>
<feature type="binding site" evidence="8">
    <location>
        <position position="67"/>
    </location>
    <ligand>
        <name>Zn(2+)</name>
        <dbReference type="ChEBI" id="CHEBI:29105"/>
        <label>2</label>
        <note>catalytic</note>
    </ligand>
</feature>
<feature type="binding site" evidence="8">
    <location>
        <position position="211"/>
    </location>
    <ligand>
        <name>Zn(2+)</name>
        <dbReference type="ChEBI" id="CHEBI:29105"/>
        <label>2</label>
        <note>catalytic</note>
    </ligand>
</feature>
<feature type="binding site" evidence="8">
    <location>
        <position position="65"/>
    </location>
    <ligand>
        <name>Zn(2+)</name>
        <dbReference type="ChEBI" id="CHEBI:29105"/>
        <label>1</label>
        <note>catalytic</note>
    </ligand>
</feature>
<comment type="catalytic activity">
    <reaction evidence="8">
        <text>Endonucleolytic cleavage of RNA, removing extra 3' nucleotides from tRNA precursor, generating 3' termini of tRNAs. A 3'-hydroxy group is left at the tRNA terminus and a 5'-phosphoryl group is left at the trailer molecule.</text>
        <dbReference type="EC" id="3.1.26.11"/>
    </reaction>
</comment>
<comment type="similarity">
    <text evidence="8">Belongs to the RNase Z family.</text>
</comment>
<feature type="binding site" evidence="8">
    <location>
        <position position="140"/>
    </location>
    <ligand>
        <name>Zn(2+)</name>
        <dbReference type="ChEBI" id="CHEBI:29105"/>
        <label>1</label>
        <note>catalytic</note>
    </ligand>
</feature>
<dbReference type="HAMAP" id="MF_01818">
    <property type="entry name" value="RNase_Z_BN"/>
    <property type="match status" value="1"/>
</dbReference>
<proteinExistence type="inferred from homology"/>
<dbReference type="Pfam" id="PF23023">
    <property type="entry name" value="Anti-Pycsar_Apyc1"/>
    <property type="match status" value="1"/>
</dbReference>
<evidence type="ECO:0000256" key="5">
    <source>
        <dbReference type="ARBA" id="ARBA00022759"/>
    </source>
</evidence>
<keyword evidence="4 8" id="KW-0479">Metal-binding</keyword>
<comment type="function">
    <text evidence="8">Zinc phosphodiesterase, which displays some tRNA 3'-processing endonuclease activity. Probably involved in tRNA maturation, by removing a 3'-trailer from precursor tRNA.</text>
</comment>
<keyword evidence="7 8" id="KW-0862">Zinc</keyword>
<gene>
    <name evidence="8 9" type="primary">rnz</name>
    <name evidence="9" type="ORF">ACFPQ4_12425</name>
</gene>
<protein>
    <recommendedName>
        <fullName evidence="8">Ribonuclease Z</fullName>
        <shortName evidence="8">RNase Z</shortName>
        <ecNumber evidence="8">3.1.26.11</ecNumber>
    </recommendedName>
    <alternativeName>
        <fullName evidence="8">tRNA 3 endonuclease</fullName>
    </alternativeName>
    <alternativeName>
        <fullName evidence="8">tRNase Z</fullName>
    </alternativeName>
</protein>
<evidence type="ECO:0000313" key="10">
    <source>
        <dbReference type="Proteomes" id="UP001596108"/>
    </source>
</evidence>
<feature type="binding site" evidence="8">
    <location>
        <position position="269"/>
    </location>
    <ligand>
        <name>Zn(2+)</name>
        <dbReference type="ChEBI" id="CHEBI:29105"/>
        <label>2</label>
        <note>catalytic</note>
    </ligand>
</feature>
<feature type="binding site" evidence="8">
    <location>
        <position position="63"/>
    </location>
    <ligand>
        <name>Zn(2+)</name>
        <dbReference type="ChEBI" id="CHEBI:29105"/>
        <label>1</label>
        <note>catalytic</note>
    </ligand>
</feature>
<feature type="active site" description="Proton acceptor" evidence="8">
    <location>
        <position position="67"/>
    </location>
</feature>
<keyword evidence="3 8" id="KW-0540">Nuclease</keyword>
<comment type="caution">
    <text evidence="9">The sequence shown here is derived from an EMBL/GenBank/DDBJ whole genome shotgun (WGS) entry which is preliminary data.</text>
</comment>
<dbReference type="CDD" id="cd07717">
    <property type="entry name" value="RNaseZ_ZiPD-like_MBL-fold"/>
    <property type="match status" value="1"/>
</dbReference>
<evidence type="ECO:0000256" key="3">
    <source>
        <dbReference type="ARBA" id="ARBA00022722"/>
    </source>
</evidence>
<dbReference type="PANTHER" id="PTHR46018:SF2">
    <property type="entry name" value="ZINC PHOSPHODIESTERASE ELAC PROTEIN 1"/>
    <property type="match status" value="1"/>
</dbReference>
<dbReference type="NCBIfam" id="TIGR02651">
    <property type="entry name" value="RNase_Z"/>
    <property type="match status" value="1"/>
</dbReference>
<evidence type="ECO:0000256" key="8">
    <source>
        <dbReference type="HAMAP-Rule" id="MF_01818"/>
    </source>
</evidence>
<dbReference type="Gene3D" id="3.60.15.10">
    <property type="entry name" value="Ribonuclease Z/Hydroxyacylglutathione hydrolase-like"/>
    <property type="match status" value="1"/>
</dbReference>
<keyword evidence="10" id="KW-1185">Reference proteome</keyword>
<evidence type="ECO:0000313" key="9">
    <source>
        <dbReference type="EMBL" id="MFC5530234.1"/>
    </source>
</evidence>
<dbReference type="InterPro" id="IPR036866">
    <property type="entry name" value="RibonucZ/Hydroxyglut_hydro"/>
</dbReference>
<dbReference type="EC" id="3.1.26.11" evidence="8"/>
<feature type="binding site" evidence="8">
    <location>
        <position position="68"/>
    </location>
    <ligand>
        <name>Zn(2+)</name>
        <dbReference type="ChEBI" id="CHEBI:29105"/>
        <label>2</label>
        <note>catalytic</note>
    </ligand>
</feature>
<dbReference type="EMBL" id="JBHSNC010000038">
    <property type="protein sequence ID" value="MFC5530234.1"/>
    <property type="molecule type" value="Genomic_DNA"/>
</dbReference>
<dbReference type="PANTHER" id="PTHR46018">
    <property type="entry name" value="ZINC PHOSPHODIESTERASE ELAC PROTEIN 1"/>
    <property type="match status" value="1"/>
</dbReference>
<evidence type="ECO:0000256" key="1">
    <source>
        <dbReference type="ARBA" id="ARBA00011738"/>
    </source>
</evidence>
<evidence type="ECO:0000256" key="4">
    <source>
        <dbReference type="ARBA" id="ARBA00022723"/>
    </source>
</evidence>
<comment type="subunit">
    <text evidence="1 8">Homodimer.</text>
</comment>
<evidence type="ECO:0000256" key="7">
    <source>
        <dbReference type="ARBA" id="ARBA00022833"/>
    </source>
</evidence>
<keyword evidence="6 8" id="KW-0378">Hydrolase</keyword>
<dbReference type="SUPFAM" id="SSF56281">
    <property type="entry name" value="Metallo-hydrolase/oxidoreductase"/>
    <property type="match status" value="1"/>
</dbReference>
<dbReference type="GO" id="GO:0042781">
    <property type="term" value="F:3'-tRNA processing endoribonuclease activity"/>
    <property type="evidence" value="ECO:0007669"/>
    <property type="project" value="UniProtKB-EC"/>
</dbReference>